<dbReference type="Pfam" id="PF19290">
    <property type="entry name" value="PmbA_TldD_2nd"/>
    <property type="match status" value="1"/>
</dbReference>
<dbReference type="Proteomes" id="UP000182373">
    <property type="component" value="Chromosome"/>
</dbReference>
<keyword evidence="2" id="KW-0645">Protease</keyword>
<dbReference type="GO" id="GO:0006508">
    <property type="term" value="P:proteolysis"/>
    <property type="evidence" value="ECO:0007669"/>
    <property type="project" value="UniProtKB-KW"/>
</dbReference>
<evidence type="ECO:0000313" key="9">
    <source>
        <dbReference type="Proteomes" id="UP000182373"/>
    </source>
</evidence>
<dbReference type="GO" id="GO:0008237">
    <property type="term" value="F:metallopeptidase activity"/>
    <property type="evidence" value="ECO:0007669"/>
    <property type="project" value="UniProtKB-KW"/>
</dbReference>
<keyword evidence="3" id="KW-0378">Hydrolase</keyword>
<dbReference type="Pfam" id="PF19289">
    <property type="entry name" value="PmbA_TldD_3rd"/>
    <property type="match status" value="1"/>
</dbReference>
<dbReference type="InterPro" id="IPR035068">
    <property type="entry name" value="TldD/PmbA_N"/>
</dbReference>
<protein>
    <submittedName>
        <fullName evidence="8">Microcin-processing peptidase 2 (TldD)</fullName>
    </submittedName>
</protein>
<evidence type="ECO:0000256" key="2">
    <source>
        <dbReference type="ARBA" id="ARBA00022670"/>
    </source>
</evidence>
<dbReference type="NCBIfam" id="NF008006">
    <property type="entry name" value="PRK10735.1"/>
    <property type="match status" value="1"/>
</dbReference>
<sequence length="504" mass="53024">MVPAAPLPSMPRPLLTSRAGVLMSLDTALAATDNLFFERADAALDQDSALKITQGALHGAEDGELFLEYRESEVVSLDDGRIRGANFDTATGFGLRAVAGEATGYAHAGEVSEAALRRAATTVASVAAGHGGTLAEPPRATNARLYSDANPLPSVDFATRTALLATIDAYAREKDSRVRQVTASIVGEWQAVQIIRADGLRVADLRPLVRLNIAVIVEQDGRRESGSFGTGGRYGYDRLLTEETWKNGIDEALRQALINLDSRPAPAGEMPVVLGSGWPGILLHEAIGHGLEGDFNRKKTSAFAGLMGQRVAAPGVTVVDDGTLPDRRGSLTVDDEGTPSSRTVLIEDGILTGYMQDRLNARLMGVRPTGNGRRQSYAYAPMPRMTNTVMLGGRHEKEEMIRSVKRGLYAANFGGGSVDITSGKFVFSASEAYLIEDGRITAPVKGATLIGNGPDSLTKVEMIGPDVALDPGIGTCGKSGQGVPVGVGQPTLKLTGLTIGGTAD</sequence>
<comment type="similarity">
    <text evidence="1">Belongs to the peptidase U62 family.</text>
</comment>
<dbReference type="PANTHER" id="PTHR30624">
    <property type="entry name" value="UNCHARACTERIZED PROTEIN TLDD AND PMBA"/>
    <property type="match status" value="1"/>
</dbReference>
<dbReference type="Gene3D" id="3.30.2290.10">
    <property type="entry name" value="PmbA/TldD superfamily"/>
    <property type="match status" value="1"/>
</dbReference>
<dbReference type="SUPFAM" id="SSF111283">
    <property type="entry name" value="Putative modulator of DNA gyrase, PmbA/TldD"/>
    <property type="match status" value="1"/>
</dbReference>
<dbReference type="InterPro" id="IPR045569">
    <property type="entry name" value="Metalloprtase-TldD/E_C"/>
</dbReference>
<reference evidence="9" key="1">
    <citation type="submission" date="2016-11" db="EMBL/GenBank/DDBJ databases">
        <title>Comparative genomic and phenotypic analysis of Granulibacter bethesdensis clinical isolates from patients with chronic granulomatous disease.</title>
        <authorList>
            <person name="Zarember K.A."/>
            <person name="Porcella S.F."/>
            <person name="Chu J."/>
            <person name="Ding L."/>
            <person name="Dahlstrom E."/>
            <person name="Barbian K."/>
            <person name="Martens C."/>
            <person name="Sykora L."/>
            <person name="Kramer S."/>
            <person name="Pettinato A.M."/>
            <person name="Hong H."/>
            <person name="Wald G."/>
            <person name="Berg L.J."/>
            <person name="Rogge L.S."/>
            <person name="Greenberg D.E."/>
            <person name="Falcone E.L."/>
            <person name="Neves J.F."/>
            <person name="Simoes M.J."/>
            <person name="Casal M."/>
            <person name="Rodriguez-Lopez F.C."/>
            <person name="Zelazny A."/>
            <person name="Gallin J.I."/>
            <person name="Holland S.M."/>
        </authorList>
    </citation>
    <scope>NUCLEOTIDE SEQUENCE [LARGE SCALE GENOMIC DNA]</scope>
    <source>
        <strain evidence="9">NIH9.1</strain>
    </source>
</reference>
<dbReference type="GO" id="GO:0005829">
    <property type="term" value="C:cytosol"/>
    <property type="evidence" value="ECO:0007669"/>
    <property type="project" value="TreeGrafter"/>
</dbReference>
<evidence type="ECO:0000313" key="8">
    <source>
        <dbReference type="EMBL" id="APH55509.1"/>
    </source>
</evidence>
<gene>
    <name evidence="8" type="ORF">GbCGDNIH9_2185</name>
</gene>
<dbReference type="AlphaFoldDB" id="A0AAC9KCG9"/>
<dbReference type="InterPro" id="IPR002510">
    <property type="entry name" value="Metalloprtase-TldD/E_N"/>
</dbReference>
<dbReference type="PIRSF" id="PIRSF004919">
    <property type="entry name" value="TldD"/>
    <property type="match status" value="1"/>
</dbReference>
<evidence type="ECO:0000256" key="3">
    <source>
        <dbReference type="ARBA" id="ARBA00022801"/>
    </source>
</evidence>
<name>A0AAC9KCG9_9PROT</name>
<feature type="domain" description="Metalloprotease TldD/E central" evidence="7">
    <location>
        <begin position="151"/>
        <end position="260"/>
    </location>
</feature>
<dbReference type="InterPro" id="IPR036059">
    <property type="entry name" value="TldD/PmbA_sf"/>
</dbReference>
<proteinExistence type="inferred from homology"/>
<dbReference type="PANTHER" id="PTHR30624:SF4">
    <property type="entry name" value="METALLOPROTEASE TLDD"/>
    <property type="match status" value="1"/>
</dbReference>
<dbReference type="Pfam" id="PF01523">
    <property type="entry name" value="PmbA_TldD_1st"/>
    <property type="match status" value="1"/>
</dbReference>
<accession>A0AAC9KCG9</accession>
<evidence type="ECO:0000256" key="1">
    <source>
        <dbReference type="ARBA" id="ARBA00005836"/>
    </source>
</evidence>
<feature type="domain" description="Metalloprotease TldD/E C-terminal" evidence="6">
    <location>
        <begin position="268"/>
        <end position="501"/>
    </location>
</feature>
<dbReference type="EMBL" id="CP018191">
    <property type="protein sequence ID" value="APH55509.1"/>
    <property type="molecule type" value="Genomic_DNA"/>
</dbReference>
<feature type="domain" description="Metalloprotease TldD/E N-terminal" evidence="5">
    <location>
        <begin position="64"/>
        <end position="125"/>
    </location>
</feature>
<evidence type="ECO:0000259" key="6">
    <source>
        <dbReference type="Pfam" id="PF19289"/>
    </source>
</evidence>
<evidence type="ECO:0000259" key="5">
    <source>
        <dbReference type="Pfam" id="PF01523"/>
    </source>
</evidence>
<organism evidence="8 9">
    <name type="scientific">Granulibacter bethesdensis</name>
    <dbReference type="NCBI Taxonomy" id="364410"/>
    <lineage>
        <taxon>Bacteria</taxon>
        <taxon>Pseudomonadati</taxon>
        <taxon>Pseudomonadota</taxon>
        <taxon>Alphaproteobacteria</taxon>
        <taxon>Acetobacterales</taxon>
        <taxon>Acetobacteraceae</taxon>
        <taxon>Granulibacter</taxon>
    </lineage>
</organism>
<dbReference type="InterPro" id="IPR051463">
    <property type="entry name" value="Peptidase_U62_metallo"/>
</dbReference>
<dbReference type="InterPro" id="IPR045570">
    <property type="entry name" value="Metalloprtase-TldD/E_cen_dom"/>
</dbReference>
<keyword evidence="4" id="KW-0482">Metalloprotease</keyword>
<evidence type="ECO:0000256" key="4">
    <source>
        <dbReference type="ARBA" id="ARBA00023049"/>
    </source>
</evidence>
<evidence type="ECO:0000259" key="7">
    <source>
        <dbReference type="Pfam" id="PF19290"/>
    </source>
</evidence>
<dbReference type="InterPro" id="IPR025502">
    <property type="entry name" value="TldD"/>
</dbReference>